<evidence type="ECO:0000313" key="1">
    <source>
        <dbReference type="EMBL" id="GAA0187535.1"/>
    </source>
</evidence>
<reference evidence="1 2" key="1">
    <citation type="submission" date="2024-01" db="EMBL/GenBank/DDBJ databases">
        <title>The complete chloroplast genome sequence of Lithospermum erythrorhizon: insights into the phylogenetic relationship among Boraginaceae species and the maternal lineages of purple gromwells.</title>
        <authorList>
            <person name="Okada T."/>
            <person name="Watanabe K."/>
        </authorList>
    </citation>
    <scope>NUCLEOTIDE SEQUENCE [LARGE SCALE GENOMIC DNA]</scope>
</reference>
<proteinExistence type="predicted"/>
<dbReference type="Proteomes" id="UP001454036">
    <property type="component" value="Unassembled WGS sequence"/>
</dbReference>
<gene>
    <name evidence="1" type="ORF">LIER_34823</name>
</gene>
<dbReference type="EMBL" id="BAABME010014823">
    <property type="protein sequence ID" value="GAA0187535.1"/>
    <property type="molecule type" value="Genomic_DNA"/>
</dbReference>
<organism evidence="1 2">
    <name type="scientific">Lithospermum erythrorhizon</name>
    <name type="common">Purple gromwell</name>
    <name type="synonym">Lithospermum officinale var. erythrorhizon</name>
    <dbReference type="NCBI Taxonomy" id="34254"/>
    <lineage>
        <taxon>Eukaryota</taxon>
        <taxon>Viridiplantae</taxon>
        <taxon>Streptophyta</taxon>
        <taxon>Embryophyta</taxon>
        <taxon>Tracheophyta</taxon>
        <taxon>Spermatophyta</taxon>
        <taxon>Magnoliopsida</taxon>
        <taxon>eudicotyledons</taxon>
        <taxon>Gunneridae</taxon>
        <taxon>Pentapetalae</taxon>
        <taxon>asterids</taxon>
        <taxon>lamiids</taxon>
        <taxon>Boraginales</taxon>
        <taxon>Boraginaceae</taxon>
        <taxon>Boraginoideae</taxon>
        <taxon>Lithospermeae</taxon>
        <taxon>Lithospermum</taxon>
    </lineage>
</organism>
<protein>
    <submittedName>
        <fullName evidence="1">Uncharacterized protein</fullName>
    </submittedName>
</protein>
<name>A0AAV3S3E3_LITER</name>
<sequence>MTDFLTFSHDVHEDLVHWFYKHARVTASANDEYVCLRVDGKNNVPSLEFDTIKFETIFNLKSEGFAHTKVMTWLQDMAKFDDVCDLMNNGHSFAQGDVSNAKKYVSTNFLYGVDTFALKVLNDFLFCSDSNDSHVPNSKTVVLYHLRMGMLISFIVKRWEIMACGPSTPPPPHIGNKMIRYQRLQFDDARVHLLAKWQRRLPIDNDEGQEIQGEVVDVEEEGMC</sequence>
<comment type="caution">
    <text evidence="1">The sequence shown here is derived from an EMBL/GenBank/DDBJ whole genome shotgun (WGS) entry which is preliminary data.</text>
</comment>
<evidence type="ECO:0000313" key="2">
    <source>
        <dbReference type="Proteomes" id="UP001454036"/>
    </source>
</evidence>
<dbReference type="AlphaFoldDB" id="A0AAV3S3E3"/>
<accession>A0AAV3S3E3</accession>
<keyword evidence="2" id="KW-1185">Reference proteome</keyword>